<dbReference type="AlphaFoldDB" id="A0A2Z6QSL2"/>
<dbReference type="GO" id="GO:0004821">
    <property type="term" value="F:histidine-tRNA ligase activity"/>
    <property type="evidence" value="ECO:0007669"/>
    <property type="project" value="UniProtKB-EC"/>
</dbReference>
<feature type="binding site" evidence="6">
    <location>
        <position position="188"/>
    </location>
    <ligand>
        <name>L-histidine</name>
        <dbReference type="ChEBI" id="CHEBI:57595"/>
    </ligand>
</feature>
<dbReference type="Gene3D" id="3.30.930.10">
    <property type="entry name" value="Bira Bifunctional Protein, Domain 2"/>
    <property type="match status" value="1"/>
</dbReference>
<protein>
    <recommendedName>
        <fullName evidence="2">histidine--tRNA ligase</fullName>
        <ecNumber evidence="2">6.1.1.21</ecNumber>
    </recommendedName>
    <alternativeName>
        <fullName evidence="4">Histidyl-tRNA synthetase</fullName>
    </alternativeName>
</protein>
<dbReference type="PANTHER" id="PTHR43707:SF1">
    <property type="entry name" value="HISTIDINE--TRNA LIGASE, MITOCHONDRIAL-RELATED"/>
    <property type="match status" value="1"/>
</dbReference>
<dbReference type="CDD" id="cd00773">
    <property type="entry name" value="HisRS-like_core"/>
    <property type="match status" value="1"/>
</dbReference>
<dbReference type="PIRSF" id="PIRSF001549">
    <property type="entry name" value="His-tRNA_synth"/>
    <property type="match status" value="1"/>
</dbReference>
<dbReference type="InterPro" id="IPR041715">
    <property type="entry name" value="HisRS-like_core"/>
</dbReference>
<dbReference type="GO" id="GO:0006427">
    <property type="term" value="P:histidyl-tRNA aminoacylation"/>
    <property type="evidence" value="ECO:0007669"/>
    <property type="project" value="InterPro"/>
</dbReference>
<dbReference type="InterPro" id="IPR036621">
    <property type="entry name" value="Anticodon-bd_dom_sf"/>
</dbReference>
<evidence type="ECO:0000256" key="2">
    <source>
        <dbReference type="ARBA" id="ARBA00012815"/>
    </source>
</evidence>
<feature type="binding site" evidence="6">
    <location>
        <position position="316"/>
    </location>
    <ligand>
        <name>L-histidine</name>
        <dbReference type="ChEBI" id="CHEBI:57595"/>
    </ligand>
</feature>
<dbReference type="HAMAP" id="MF_00127">
    <property type="entry name" value="His_tRNA_synth"/>
    <property type="match status" value="1"/>
</dbReference>
<feature type="domain" description="Aminoacyl-transfer RNA synthetases class-II family profile" evidence="7">
    <location>
        <begin position="95"/>
        <end position="395"/>
    </location>
</feature>
<evidence type="ECO:0000256" key="1">
    <source>
        <dbReference type="ARBA" id="ARBA00008226"/>
    </source>
</evidence>
<evidence type="ECO:0000256" key="4">
    <source>
        <dbReference type="ARBA" id="ARBA00030619"/>
    </source>
</evidence>
<dbReference type="SUPFAM" id="SSF55681">
    <property type="entry name" value="Class II aaRS and biotin synthetases"/>
    <property type="match status" value="1"/>
</dbReference>
<dbReference type="InterPro" id="IPR015807">
    <property type="entry name" value="His-tRNA-ligase"/>
</dbReference>
<evidence type="ECO:0000259" key="7">
    <source>
        <dbReference type="PROSITE" id="PS50862"/>
    </source>
</evidence>
<dbReference type="PANTHER" id="PTHR43707">
    <property type="entry name" value="HISTIDYL-TRNA SYNTHETASE"/>
    <property type="match status" value="1"/>
</dbReference>
<dbReference type="EMBL" id="BEXD01001001">
    <property type="protein sequence ID" value="GBB91612.1"/>
    <property type="molecule type" value="Genomic_DNA"/>
</dbReference>
<dbReference type="STRING" id="94130.A0A2Z6QSL2"/>
<name>A0A2Z6QSL2_9GLOM</name>
<evidence type="ECO:0000256" key="6">
    <source>
        <dbReference type="PIRSR" id="PIRSR001549-1"/>
    </source>
</evidence>
<comment type="catalytic activity">
    <reaction evidence="5">
        <text>tRNA(His) + L-histidine + ATP = L-histidyl-tRNA(His) + AMP + diphosphate + H(+)</text>
        <dbReference type="Rhea" id="RHEA:17313"/>
        <dbReference type="Rhea" id="RHEA-COMP:9665"/>
        <dbReference type="Rhea" id="RHEA-COMP:9689"/>
        <dbReference type="ChEBI" id="CHEBI:15378"/>
        <dbReference type="ChEBI" id="CHEBI:30616"/>
        <dbReference type="ChEBI" id="CHEBI:33019"/>
        <dbReference type="ChEBI" id="CHEBI:57595"/>
        <dbReference type="ChEBI" id="CHEBI:78442"/>
        <dbReference type="ChEBI" id="CHEBI:78527"/>
        <dbReference type="ChEBI" id="CHEBI:456215"/>
        <dbReference type="EC" id="6.1.1.21"/>
    </reaction>
</comment>
<comment type="similarity">
    <text evidence="1">Belongs to the class-II aminoacyl-tRNA synthetase family.</text>
</comment>
<feature type="binding site" evidence="6">
    <location>
        <begin position="320"/>
        <end position="321"/>
    </location>
    <ligand>
        <name>L-histidine</name>
        <dbReference type="ChEBI" id="CHEBI:57595"/>
    </ligand>
</feature>
<feature type="binding site" evidence="6">
    <location>
        <begin position="140"/>
        <end position="142"/>
    </location>
    <ligand>
        <name>L-histidine</name>
        <dbReference type="ChEBI" id="CHEBI:57595"/>
    </ligand>
</feature>
<dbReference type="GO" id="GO:0005737">
    <property type="term" value="C:cytoplasm"/>
    <property type="evidence" value="ECO:0007669"/>
    <property type="project" value="InterPro"/>
</dbReference>
<dbReference type="InterPro" id="IPR004516">
    <property type="entry name" value="HisRS/HisZ"/>
</dbReference>
<proteinExistence type="inferred from homology"/>
<dbReference type="Pfam" id="PF13393">
    <property type="entry name" value="tRNA-synt_His"/>
    <property type="match status" value="1"/>
</dbReference>
<dbReference type="InterPro" id="IPR006195">
    <property type="entry name" value="aa-tRNA-synth_II"/>
</dbReference>
<dbReference type="PROSITE" id="PS50862">
    <property type="entry name" value="AA_TRNA_LIGASE_II"/>
    <property type="match status" value="1"/>
</dbReference>
<dbReference type="EC" id="6.1.1.21" evidence="2"/>
<dbReference type="InterPro" id="IPR004154">
    <property type="entry name" value="Anticodon-bd"/>
</dbReference>
<accession>A0A2Z6QSL2</accession>
<dbReference type="GO" id="GO:0005524">
    <property type="term" value="F:ATP binding"/>
    <property type="evidence" value="ECO:0007669"/>
    <property type="project" value="InterPro"/>
</dbReference>
<reference evidence="8 9" key="1">
    <citation type="submission" date="2017-11" db="EMBL/GenBank/DDBJ databases">
        <title>The genome of Rhizophagus clarus HR1 reveals common genetic basis of auxotrophy among arbuscular mycorrhizal fungi.</title>
        <authorList>
            <person name="Kobayashi Y."/>
        </authorList>
    </citation>
    <scope>NUCLEOTIDE SEQUENCE [LARGE SCALE GENOMIC DNA]</scope>
    <source>
        <strain evidence="8 9">HR1</strain>
    </source>
</reference>
<keyword evidence="9" id="KW-1185">Reference proteome</keyword>
<evidence type="ECO:0000313" key="9">
    <source>
        <dbReference type="Proteomes" id="UP000247702"/>
    </source>
</evidence>
<dbReference type="NCBIfam" id="TIGR00442">
    <property type="entry name" value="hisS"/>
    <property type="match status" value="1"/>
</dbReference>
<comment type="caution">
    <text evidence="8">The sequence shown here is derived from an EMBL/GenBank/DDBJ whole genome shotgun (WGS) entry which is preliminary data.</text>
</comment>
<sequence>MTSIFITDRTKLRLNKKLGFQLLSKKKHIYIYMMRLVFSGQLLWQRLQKRGISNFTNRIELARPIRGTRDRFGAENIKYSHILKIASSIAELYCYDHVSTPMLELSQVFERTLGNDSDIVGKELYSFVDKGGDKLTLRPEGTAGIVRALISNNLIYDLPQKFYYYGPMFRHERPQKGRLRQFEQFGVELFGHEHPTSDIEVIDIAWTFLNKIGLGDSIELEINSLGDNESRMKYRDVVREYLHKNERHLSEDSVRRISTNPLRVLDSKNPKDALVIQDCPTITEYYNSTSAKRFKVVCQGLQNLNILYKINPRLVRGLDYYDNTIFEFKCMNANLGTAQGTVLAGGRYDGLVQIMGGKEKVPGIGWAAGIDRLAIILNDKILSTQKRPIAIIIIPDREKSENASTDTDTIISSKNDKLYYYGLSLSKSLRDKDIPTLFYHSQHQSSLKSILSNIIKTNASHVIFVGENEIAKGEVTIKDLDNKIQEGCKIENVLRYIKN</sequence>
<dbReference type="Proteomes" id="UP000247702">
    <property type="component" value="Unassembled WGS sequence"/>
</dbReference>
<evidence type="ECO:0000256" key="3">
    <source>
        <dbReference type="ARBA" id="ARBA00022741"/>
    </source>
</evidence>
<gene>
    <name evidence="8" type="ORF">RclHR1_00190025</name>
</gene>
<dbReference type="SUPFAM" id="SSF52954">
    <property type="entry name" value="Class II aaRS ABD-related"/>
    <property type="match status" value="1"/>
</dbReference>
<dbReference type="InterPro" id="IPR045864">
    <property type="entry name" value="aa-tRNA-synth_II/BPL/LPL"/>
</dbReference>
<feature type="binding site" evidence="6">
    <location>
        <position position="184"/>
    </location>
    <ligand>
        <name>L-histidine</name>
        <dbReference type="ChEBI" id="CHEBI:57595"/>
    </ligand>
</feature>
<keyword evidence="3" id="KW-0547">Nucleotide-binding</keyword>
<evidence type="ECO:0000256" key="5">
    <source>
        <dbReference type="ARBA" id="ARBA00047639"/>
    </source>
</evidence>
<dbReference type="Pfam" id="PF03129">
    <property type="entry name" value="HGTP_anticodon"/>
    <property type="match status" value="1"/>
</dbReference>
<dbReference type="Gene3D" id="3.40.50.800">
    <property type="entry name" value="Anticodon-binding domain"/>
    <property type="match status" value="1"/>
</dbReference>
<organism evidence="8 9">
    <name type="scientific">Rhizophagus clarus</name>
    <dbReference type="NCBI Taxonomy" id="94130"/>
    <lineage>
        <taxon>Eukaryota</taxon>
        <taxon>Fungi</taxon>
        <taxon>Fungi incertae sedis</taxon>
        <taxon>Mucoromycota</taxon>
        <taxon>Glomeromycotina</taxon>
        <taxon>Glomeromycetes</taxon>
        <taxon>Glomerales</taxon>
        <taxon>Glomeraceae</taxon>
        <taxon>Rhizophagus</taxon>
    </lineage>
</organism>
<feature type="binding site" evidence="6">
    <location>
        <position position="170"/>
    </location>
    <ligand>
        <name>L-histidine</name>
        <dbReference type="ChEBI" id="CHEBI:57595"/>
    </ligand>
</feature>
<evidence type="ECO:0000313" key="8">
    <source>
        <dbReference type="EMBL" id="GBB91612.1"/>
    </source>
</evidence>